<evidence type="ECO:0000256" key="4">
    <source>
        <dbReference type="ARBA" id="ARBA00023242"/>
    </source>
</evidence>
<dbReference type="Gene3D" id="1.20.120.1880">
    <property type="entry name" value="Nucleoporin, helical C-terminal domain"/>
    <property type="match status" value="1"/>
</dbReference>
<evidence type="ECO:0000259" key="6">
    <source>
        <dbReference type="Pfam" id="PF08801"/>
    </source>
</evidence>
<keyword evidence="4" id="KW-0539">Nucleus</keyword>
<dbReference type="InterPro" id="IPR042533">
    <property type="entry name" value="Nucleoporin_Nup155_C_1"/>
</dbReference>
<organism evidence="7 9">
    <name type="scientific">Schizosaccharomyces japonicus (strain yFS275 / FY16936)</name>
    <name type="common">Fission yeast</name>
    <dbReference type="NCBI Taxonomy" id="402676"/>
    <lineage>
        <taxon>Eukaryota</taxon>
        <taxon>Fungi</taxon>
        <taxon>Dikarya</taxon>
        <taxon>Ascomycota</taxon>
        <taxon>Taphrinomycotina</taxon>
        <taxon>Schizosaccharomycetes</taxon>
        <taxon>Schizosaccharomycetales</taxon>
        <taxon>Schizosaccharomycetaceae</taxon>
        <taxon>Schizosaccharomyces</taxon>
    </lineage>
</organism>
<dbReference type="SUPFAM" id="SSF101898">
    <property type="entry name" value="NHL repeat"/>
    <property type="match status" value="1"/>
</dbReference>
<proteinExistence type="inferred from homology"/>
<evidence type="ECO:0000313" key="9">
    <source>
        <dbReference type="Proteomes" id="UP000001744"/>
    </source>
</evidence>
<evidence type="ECO:0000313" key="7">
    <source>
        <dbReference type="EMBL" id="EEB07656.1"/>
    </source>
</evidence>
<dbReference type="InterPro" id="IPR004870">
    <property type="entry name" value="Nucleoporin_Nup155"/>
</dbReference>
<dbReference type="Gene3D" id="1.20.58.1780">
    <property type="match status" value="1"/>
</dbReference>
<comment type="similarity">
    <text evidence="2">Belongs to the non-repetitive/WGA-negative nucleoporin family.</text>
</comment>
<feature type="domain" description="Nucleoporin Nup133/Nup155-like N-terminal" evidence="6">
    <location>
        <begin position="58"/>
        <end position="511"/>
    </location>
</feature>
<evidence type="ECO:0000259" key="5">
    <source>
        <dbReference type="Pfam" id="PF03177"/>
    </source>
</evidence>
<evidence type="ECO:0000256" key="1">
    <source>
        <dbReference type="ARBA" id="ARBA00004123"/>
    </source>
</evidence>
<evidence type="ECO:0000313" key="8">
    <source>
        <dbReference type="JaponicusDB" id="SJAG_02757"/>
    </source>
</evidence>
<dbReference type="HOGENOM" id="CLU_000429_0_1_1"/>
<dbReference type="Pfam" id="PF08801">
    <property type="entry name" value="Nucleoporin_N"/>
    <property type="match status" value="1"/>
</dbReference>
<protein>
    <submittedName>
        <fullName evidence="7">Nucleoporin Nup157/170</fullName>
    </submittedName>
</protein>
<dbReference type="OrthoDB" id="338970at2759"/>
<gene>
    <name evidence="8" type="primary">nup155</name>
    <name evidence="7" type="ORF">SJAG_02757</name>
</gene>
<dbReference type="GO" id="GO:0044611">
    <property type="term" value="C:nuclear pore inner ring"/>
    <property type="evidence" value="ECO:0000318"/>
    <property type="project" value="GO_Central"/>
</dbReference>
<dbReference type="InterPro" id="IPR014908">
    <property type="entry name" value="Nucleoporin_Nup133/Nup155_N"/>
</dbReference>
<dbReference type="GeneID" id="7049420"/>
<reference evidence="7 9" key="1">
    <citation type="journal article" date="2011" name="Science">
        <title>Comparative functional genomics of the fission yeasts.</title>
        <authorList>
            <person name="Rhind N."/>
            <person name="Chen Z."/>
            <person name="Yassour M."/>
            <person name="Thompson D.A."/>
            <person name="Haas B.J."/>
            <person name="Habib N."/>
            <person name="Wapinski I."/>
            <person name="Roy S."/>
            <person name="Lin M.F."/>
            <person name="Heiman D.I."/>
            <person name="Young S.K."/>
            <person name="Furuya K."/>
            <person name="Guo Y."/>
            <person name="Pidoux A."/>
            <person name="Chen H.M."/>
            <person name="Robbertse B."/>
            <person name="Goldberg J.M."/>
            <person name="Aoki K."/>
            <person name="Bayne E.H."/>
            <person name="Berlin A.M."/>
            <person name="Desjardins C.A."/>
            <person name="Dobbs E."/>
            <person name="Dukaj L."/>
            <person name="Fan L."/>
            <person name="FitzGerald M.G."/>
            <person name="French C."/>
            <person name="Gujja S."/>
            <person name="Hansen K."/>
            <person name="Keifenheim D."/>
            <person name="Levin J.Z."/>
            <person name="Mosher R.A."/>
            <person name="Mueller C.A."/>
            <person name="Pfiffner J."/>
            <person name="Priest M."/>
            <person name="Russ C."/>
            <person name="Smialowska A."/>
            <person name="Swoboda P."/>
            <person name="Sykes S.M."/>
            <person name="Vaughn M."/>
            <person name="Vengrova S."/>
            <person name="Yoder R."/>
            <person name="Zeng Q."/>
            <person name="Allshire R."/>
            <person name="Baulcombe D."/>
            <person name="Birren B.W."/>
            <person name="Brown W."/>
            <person name="Ekwall K."/>
            <person name="Kellis M."/>
            <person name="Leatherwood J."/>
            <person name="Levin H."/>
            <person name="Margalit H."/>
            <person name="Martienssen R."/>
            <person name="Nieduszynski C.A."/>
            <person name="Spatafora J.W."/>
            <person name="Friedman N."/>
            <person name="Dalgaard J.Z."/>
            <person name="Baumann P."/>
            <person name="Niki H."/>
            <person name="Regev A."/>
            <person name="Nusbaum C."/>
        </authorList>
    </citation>
    <scope>NUCLEOTIDE SEQUENCE [LARGE SCALE GENOMIC DNA]</scope>
    <source>
        <strain evidence="9">yFS275 / FY16936</strain>
    </source>
</reference>
<dbReference type="EMBL" id="KE651166">
    <property type="protein sequence ID" value="EEB07656.1"/>
    <property type="molecule type" value="Genomic_DNA"/>
</dbReference>
<dbReference type="Gene3D" id="1.25.40.440">
    <property type="entry name" value="Nucleoporin, helical domain, central subdomain"/>
    <property type="match status" value="1"/>
</dbReference>
<name>B6K135_SCHJY</name>
<accession>B6K135</accession>
<dbReference type="GO" id="GO:0036228">
    <property type="term" value="P:protein localization to nuclear inner membrane"/>
    <property type="evidence" value="ECO:0000318"/>
    <property type="project" value="GO_Central"/>
</dbReference>
<dbReference type="RefSeq" id="XP_002173949.1">
    <property type="nucleotide sequence ID" value="XM_002173913.2"/>
</dbReference>
<evidence type="ECO:0000256" key="2">
    <source>
        <dbReference type="ARBA" id="ARBA00007373"/>
    </source>
</evidence>
<dbReference type="eggNOG" id="KOG1900">
    <property type="taxonomic scope" value="Eukaryota"/>
</dbReference>
<dbReference type="InterPro" id="IPR042537">
    <property type="entry name" value="Nucleoporin_Nup155_C_2"/>
</dbReference>
<dbReference type="PANTHER" id="PTHR10350">
    <property type="entry name" value="NUCLEAR PORE COMPLEX PROTEIN NUP155"/>
    <property type="match status" value="1"/>
</dbReference>
<evidence type="ECO:0000256" key="3">
    <source>
        <dbReference type="ARBA" id="ARBA00022448"/>
    </source>
</evidence>
<dbReference type="PANTHER" id="PTHR10350:SF6">
    <property type="entry name" value="NUCLEAR PORE COMPLEX PROTEIN NUP155"/>
    <property type="match status" value="1"/>
</dbReference>
<comment type="subcellular location">
    <subcellularLocation>
        <location evidence="1">Nucleus</location>
    </subcellularLocation>
</comment>
<dbReference type="FunFam" id="1.25.40.440:FF:000001">
    <property type="entry name" value="Nuclear pore complex subunit"/>
    <property type="match status" value="1"/>
</dbReference>
<dbReference type="JaponicusDB" id="SJAG_02757">
    <property type="gene designation" value="nup155"/>
</dbReference>
<dbReference type="STRING" id="402676.B6K135"/>
<dbReference type="Pfam" id="PF03177">
    <property type="entry name" value="Nucleoporin_C"/>
    <property type="match status" value="1"/>
</dbReference>
<dbReference type="InterPro" id="IPR042538">
    <property type="entry name" value="Nucleoporin_Nup155_C_3"/>
</dbReference>
<dbReference type="Proteomes" id="UP000001744">
    <property type="component" value="Unassembled WGS sequence"/>
</dbReference>
<sequence length="1308" mass="147470">MSAPAISHSEDGLYDILHRGSSAIETAEDRDSKFPDLGNIIGQGYTNDYTMPTLSGWKPFFRREVISIPDIIFEQYNRTECFTQMGLFAEIQRAWITVDNRLFLWDFMSEQNFQAYEELKHTITCIKLVRPRESVFVDDIKYLLVIATTQDMLLLGVSIDSTTRDLSFYHTKMQISIGGIGVNCIEATLDGRIFFSGRQDSNLYEFVYQSEEGWFSKRCAKVNLTASSLGDLLPSFMYQKGDKEFIEQIAIDDSRKLLYTLTNKSSVVCYKLEKKGIQRCVHYSYRSMLSQAQMLNASSVLLDPRFVKLVSIVPIPSYESQQIYAVVITSSGCRLYMRGGRSTSPYFQKADFADPQSAYPSTLQITHIRFPPDQTTDNKFTQRQNATGPFMTNVSQMNGPQNSDVGKPVKPLQCNSLSTMFTPGLFFAFTPSSQNDGDLLFAAAPEFGKIANLQNSGNQLMLCESAMFLPIEGYVQGIICLNPSKQSNELVSQFTTPAPVFAILTNTGVHIIVHRRPLEILMSAIRVGASLTSGVDSQVRTFFESCGRAEGCATCLGLVCGLRDSAARENGQSYFGSSKSTQPELIDIAKKYYIEFGGKTFIDQSRYNSQQDVPSLEFVRLSGRHDGLASCISRLVRWFWGQPVVTREDGKNVFKLNADTSLLLTVQSHLLSLYYFLDISRNHIEGLAGPDHFAGFSNTSDEFALQAEHRALHALITVLKHIIEGISFVILLNDSTFGRFNDIVSTIAPPTQEACMKLTFGKLFTSKEGRVVAKELVNTLVNRQLASGDSIDTVSQILRKKCGSFCSADDVLIYKAIELLWKARDALDADDRASLISNSFDLFKKAARVFSLDDLKDAVKEYKSLGAYDTAVKLILHLAATQDLKDIAFSYMADGQPEDDPRKKIFDFRIACYELVFSIFEEVESLPFEESSKASISVHDILKSSKDELFHTTFYDWYISKGMTERLLDIDSPYIQSYLERNSGSSLSLASLLWQYYAKREMFYMAALVLLELALSAFPISLEQRIEYLTRAKGFGNCHIPSSSRANMNKIMHQVVEYLDVASIQDDLLIAIKNDARLSKEQKDEVVSALDGQILNISEIFNKYADPMDYGEICLSIFQASGYAGIEVVRRWERIIQQTHDQALHLYTGASIVENVSSVLRKLTIRFSSQENVFPVEQIIALAEKYAYEYRDEESKEGWVPDTFTSAGVSHEVVFIVLNQLYDRREKPWQTKEALLYLILDLTHLLKSWCELCIKGGLSSTDRPNFNVSGVLESIEKYKNLLVNDTSSNSQRCKKELQLLENTIREEC</sequence>
<feature type="domain" description="Nucleoporin Nup133/Nup155-like C-terminal" evidence="5">
    <location>
        <begin position="622"/>
        <end position="1259"/>
    </location>
</feature>
<dbReference type="GO" id="GO:0000972">
    <property type="term" value="P:transcription-dependent tethering of RNA polymerase II gene DNA at nuclear periphery"/>
    <property type="evidence" value="ECO:0000318"/>
    <property type="project" value="GO_Central"/>
</dbReference>
<dbReference type="VEuPathDB" id="FungiDB:SJAG_02757"/>
<dbReference type="GO" id="GO:0017056">
    <property type="term" value="F:structural constituent of nuclear pore"/>
    <property type="evidence" value="ECO:0000318"/>
    <property type="project" value="GO_Central"/>
</dbReference>
<keyword evidence="3" id="KW-0813">Transport</keyword>
<dbReference type="OMA" id="SWAPFQK"/>
<dbReference type="GO" id="GO:0006606">
    <property type="term" value="P:protein import into nucleus"/>
    <property type="evidence" value="ECO:0000318"/>
    <property type="project" value="GO_Central"/>
</dbReference>
<dbReference type="GO" id="GO:0006405">
    <property type="term" value="P:RNA export from nucleus"/>
    <property type="evidence" value="ECO:0000318"/>
    <property type="project" value="GO_Central"/>
</dbReference>
<dbReference type="Gene3D" id="1.25.40.450">
    <property type="entry name" value="Nucleoporin, helical domain, N-terminal subdomain"/>
    <property type="match status" value="1"/>
</dbReference>
<keyword evidence="9" id="KW-1185">Reference proteome</keyword>
<dbReference type="InterPro" id="IPR007187">
    <property type="entry name" value="Nucleoporin_Nup133/Nup155_C"/>
</dbReference>